<dbReference type="Gene3D" id="2.60.120.10">
    <property type="entry name" value="Jelly Rolls"/>
    <property type="match status" value="1"/>
</dbReference>
<accession>A0A831LKP0</accession>
<comment type="similarity">
    <text evidence="7">Belongs to the dTDP-4-dehydrorhamnose 3,5-epimerase family.</text>
</comment>
<dbReference type="GO" id="GO:0005829">
    <property type="term" value="C:cytosol"/>
    <property type="evidence" value="ECO:0007669"/>
    <property type="project" value="TreeGrafter"/>
</dbReference>
<evidence type="ECO:0000256" key="5">
    <source>
        <dbReference type="PIRSR" id="PIRSR600888-1"/>
    </source>
</evidence>
<dbReference type="GO" id="GO:0008830">
    <property type="term" value="F:dTDP-4-dehydrorhamnose 3,5-epimerase activity"/>
    <property type="evidence" value="ECO:0007669"/>
    <property type="project" value="UniProtKB-UniRule"/>
</dbReference>
<feature type="site" description="Participates in a stacking interaction with the thymidine ring of dTDP-4-oxo-6-deoxyglucose" evidence="6">
    <location>
        <position position="137"/>
    </location>
</feature>
<dbReference type="GO" id="GO:0019305">
    <property type="term" value="P:dTDP-rhamnose biosynthetic process"/>
    <property type="evidence" value="ECO:0007669"/>
    <property type="project" value="UniProtKB-UniRule"/>
</dbReference>
<dbReference type="UniPathway" id="UPA00124"/>
<evidence type="ECO:0000313" key="8">
    <source>
        <dbReference type="EMBL" id="HDR51330.1"/>
    </source>
</evidence>
<proteinExistence type="inferred from homology"/>
<comment type="subunit">
    <text evidence="7">Homodimer.</text>
</comment>
<dbReference type="EC" id="5.1.3.13" evidence="3 7"/>
<evidence type="ECO:0000256" key="6">
    <source>
        <dbReference type="PIRSR" id="PIRSR600888-3"/>
    </source>
</evidence>
<comment type="function">
    <text evidence="2 7">Catalyzes the epimerization of the C3' and C5'positions of dTDP-6-deoxy-D-xylo-4-hexulose, forming dTDP-6-deoxy-L-lyxo-4-hexulose.</text>
</comment>
<dbReference type="InterPro" id="IPR014710">
    <property type="entry name" value="RmlC-like_jellyroll"/>
</dbReference>
<reference evidence="8" key="1">
    <citation type="journal article" date="2020" name="mSystems">
        <title>Genome- and Community-Level Interaction Insights into Carbon Utilization and Element Cycling Functions of Hydrothermarchaeota in Hydrothermal Sediment.</title>
        <authorList>
            <person name="Zhou Z."/>
            <person name="Liu Y."/>
            <person name="Xu W."/>
            <person name="Pan J."/>
            <person name="Luo Z.H."/>
            <person name="Li M."/>
        </authorList>
    </citation>
    <scope>NUCLEOTIDE SEQUENCE [LARGE SCALE GENOMIC DNA]</scope>
    <source>
        <strain evidence="8">SpSt-1217</strain>
    </source>
</reference>
<evidence type="ECO:0000256" key="7">
    <source>
        <dbReference type="RuleBase" id="RU364069"/>
    </source>
</evidence>
<evidence type="ECO:0000256" key="4">
    <source>
        <dbReference type="ARBA" id="ARBA00019595"/>
    </source>
</evidence>
<organism evidence="8">
    <name type="scientific">Mariniphaga anaerophila</name>
    <dbReference type="NCBI Taxonomy" id="1484053"/>
    <lineage>
        <taxon>Bacteria</taxon>
        <taxon>Pseudomonadati</taxon>
        <taxon>Bacteroidota</taxon>
        <taxon>Bacteroidia</taxon>
        <taxon>Marinilabiliales</taxon>
        <taxon>Prolixibacteraceae</taxon>
        <taxon>Mariniphaga</taxon>
    </lineage>
</organism>
<feature type="active site" description="Proton donor" evidence="5">
    <location>
        <position position="131"/>
    </location>
</feature>
<dbReference type="GO" id="GO:0000271">
    <property type="term" value="P:polysaccharide biosynthetic process"/>
    <property type="evidence" value="ECO:0007669"/>
    <property type="project" value="TreeGrafter"/>
</dbReference>
<dbReference type="EMBL" id="DSDK01000380">
    <property type="protein sequence ID" value="HDR51330.1"/>
    <property type="molecule type" value="Genomic_DNA"/>
</dbReference>
<dbReference type="PANTHER" id="PTHR21047:SF2">
    <property type="entry name" value="THYMIDINE DIPHOSPHO-4-KETO-RHAMNOSE 3,5-EPIMERASE"/>
    <property type="match status" value="1"/>
</dbReference>
<gene>
    <name evidence="8" type="primary">rfbC</name>
    <name evidence="8" type="ORF">ENN90_06880</name>
</gene>
<dbReference type="CDD" id="cd00438">
    <property type="entry name" value="cupin_RmlC"/>
    <property type="match status" value="1"/>
</dbReference>
<comment type="catalytic activity">
    <reaction evidence="1 7">
        <text>dTDP-4-dehydro-6-deoxy-alpha-D-glucose = dTDP-4-dehydro-beta-L-rhamnose</text>
        <dbReference type="Rhea" id="RHEA:16969"/>
        <dbReference type="ChEBI" id="CHEBI:57649"/>
        <dbReference type="ChEBI" id="CHEBI:62830"/>
        <dbReference type="EC" id="5.1.3.13"/>
    </reaction>
</comment>
<dbReference type="AlphaFoldDB" id="A0A831LKP0"/>
<evidence type="ECO:0000256" key="1">
    <source>
        <dbReference type="ARBA" id="ARBA00001298"/>
    </source>
</evidence>
<comment type="caution">
    <text evidence="8">The sequence shown here is derived from an EMBL/GenBank/DDBJ whole genome shotgun (WGS) entry which is preliminary data.</text>
</comment>
<evidence type="ECO:0000256" key="3">
    <source>
        <dbReference type="ARBA" id="ARBA00012098"/>
    </source>
</evidence>
<keyword evidence="7 8" id="KW-0413">Isomerase</keyword>
<protein>
    <recommendedName>
        <fullName evidence="4 7">dTDP-4-dehydrorhamnose 3,5-epimerase</fullName>
        <ecNumber evidence="3 7">5.1.3.13</ecNumber>
    </recommendedName>
    <alternativeName>
        <fullName evidence="7">Thymidine diphospho-4-keto-rhamnose 3,5-epimerase</fullName>
    </alternativeName>
</protein>
<name>A0A831LKP0_9BACT</name>
<dbReference type="InterPro" id="IPR011051">
    <property type="entry name" value="RmlC_Cupin_sf"/>
</dbReference>
<dbReference type="NCBIfam" id="TIGR01221">
    <property type="entry name" value="rmlC"/>
    <property type="match status" value="1"/>
</dbReference>
<dbReference type="Proteomes" id="UP000886047">
    <property type="component" value="Unassembled WGS sequence"/>
</dbReference>
<sequence>MKITETHIPGLLVIEPRVHADSRGYFFESWHEERYRKAGIETVFIQDNESKSGRGVVRGLHYQLAPWAQAKLVRVIEGSVFDVAVDLRKGSPTFGQWFGLELDAELKKQLFIPRGFAHGFSVLSETAVFSYKCDNYYNREAERSINLNDPVLGIDWKLGDSALVVSEKDLKAPLFDEAEMNFKFNG</sequence>
<dbReference type="InterPro" id="IPR000888">
    <property type="entry name" value="RmlC-like"/>
</dbReference>
<dbReference type="Pfam" id="PF00908">
    <property type="entry name" value="dTDP_sugar_isom"/>
    <property type="match status" value="1"/>
</dbReference>
<feature type="active site" description="Proton acceptor" evidence="5">
    <location>
        <position position="61"/>
    </location>
</feature>
<comment type="pathway">
    <text evidence="7">Carbohydrate biosynthesis; dTDP-L-rhamnose biosynthesis.</text>
</comment>
<evidence type="ECO:0000256" key="2">
    <source>
        <dbReference type="ARBA" id="ARBA00001997"/>
    </source>
</evidence>
<dbReference type="SUPFAM" id="SSF51182">
    <property type="entry name" value="RmlC-like cupins"/>
    <property type="match status" value="1"/>
</dbReference>
<dbReference type="PANTHER" id="PTHR21047">
    <property type="entry name" value="DTDP-6-DEOXY-D-GLUCOSE-3,5 EPIMERASE"/>
    <property type="match status" value="1"/>
</dbReference>